<dbReference type="Proteomes" id="UP001056120">
    <property type="component" value="Linkage Group LG18"/>
</dbReference>
<accession>A0ACB9E9D2</accession>
<protein>
    <submittedName>
        <fullName evidence="1">Uncharacterized protein</fullName>
    </submittedName>
</protein>
<name>A0ACB9E9D2_9ASTR</name>
<dbReference type="EMBL" id="CM042035">
    <property type="protein sequence ID" value="KAI3755432.1"/>
    <property type="molecule type" value="Genomic_DNA"/>
</dbReference>
<reference evidence="2" key="1">
    <citation type="journal article" date="2022" name="Mol. Ecol. Resour.">
        <title>The genomes of chicory, endive, great burdock and yacon provide insights into Asteraceae palaeo-polyploidization history and plant inulin production.</title>
        <authorList>
            <person name="Fan W."/>
            <person name="Wang S."/>
            <person name="Wang H."/>
            <person name="Wang A."/>
            <person name="Jiang F."/>
            <person name="Liu H."/>
            <person name="Zhao H."/>
            <person name="Xu D."/>
            <person name="Zhang Y."/>
        </authorList>
    </citation>
    <scope>NUCLEOTIDE SEQUENCE [LARGE SCALE GENOMIC DNA]</scope>
    <source>
        <strain evidence="2">cv. Yunnan</strain>
    </source>
</reference>
<reference evidence="1 2" key="2">
    <citation type="journal article" date="2022" name="Mol. Ecol. Resour.">
        <title>The genomes of chicory, endive, great burdock and yacon provide insights into Asteraceae paleo-polyploidization history and plant inulin production.</title>
        <authorList>
            <person name="Fan W."/>
            <person name="Wang S."/>
            <person name="Wang H."/>
            <person name="Wang A."/>
            <person name="Jiang F."/>
            <person name="Liu H."/>
            <person name="Zhao H."/>
            <person name="Xu D."/>
            <person name="Zhang Y."/>
        </authorList>
    </citation>
    <scope>NUCLEOTIDE SEQUENCE [LARGE SCALE GENOMIC DNA]</scope>
    <source>
        <strain evidence="2">cv. Yunnan</strain>
        <tissue evidence="1">Leaves</tissue>
    </source>
</reference>
<proteinExistence type="predicted"/>
<evidence type="ECO:0000313" key="1">
    <source>
        <dbReference type="EMBL" id="KAI3755432.1"/>
    </source>
</evidence>
<organism evidence="1 2">
    <name type="scientific">Smallanthus sonchifolius</name>
    <dbReference type="NCBI Taxonomy" id="185202"/>
    <lineage>
        <taxon>Eukaryota</taxon>
        <taxon>Viridiplantae</taxon>
        <taxon>Streptophyta</taxon>
        <taxon>Embryophyta</taxon>
        <taxon>Tracheophyta</taxon>
        <taxon>Spermatophyta</taxon>
        <taxon>Magnoliopsida</taxon>
        <taxon>eudicotyledons</taxon>
        <taxon>Gunneridae</taxon>
        <taxon>Pentapetalae</taxon>
        <taxon>asterids</taxon>
        <taxon>campanulids</taxon>
        <taxon>Asterales</taxon>
        <taxon>Asteraceae</taxon>
        <taxon>Asteroideae</taxon>
        <taxon>Heliantheae alliance</taxon>
        <taxon>Millerieae</taxon>
        <taxon>Smallanthus</taxon>
    </lineage>
</organism>
<evidence type="ECO:0000313" key="2">
    <source>
        <dbReference type="Proteomes" id="UP001056120"/>
    </source>
</evidence>
<comment type="caution">
    <text evidence="1">The sequence shown here is derived from an EMBL/GenBank/DDBJ whole genome shotgun (WGS) entry which is preliminary data.</text>
</comment>
<keyword evidence="2" id="KW-1185">Reference proteome</keyword>
<sequence>MNYIVTNEFDASERFPKDIGIPYTKEVMDKSNNFLWSTIFKQKPVDSVHVIIKRPTTPTPEVVTSKNQITFNRGILNSIIPTRALLKWTFTSMLYHEMTHVFQWNGEGKCLEALVEGIADYAMFSPENFAKPGWEGNGTRLRTMISQPVFSSTVRARSRVCGKA</sequence>
<gene>
    <name evidence="1" type="ORF">L1987_55232</name>
</gene>